<evidence type="ECO:0000256" key="7">
    <source>
        <dbReference type="ARBA" id="ARBA00023010"/>
    </source>
</evidence>
<dbReference type="InterPro" id="IPR023201">
    <property type="entry name" value="SecY_dom_sf"/>
</dbReference>
<dbReference type="InterPro" id="IPR002208">
    <property type="entry name" value="SecY/SEC61-alpha"/>
</dbReference>
<feature type="transmembrane region" description="Helical" evidence="10">
    <location>
        <begin position="304"/>
        <end position="324"/>
    </location>
</feature>
<feature type="transmembrane region" description="Helical" evidence="10">
    <location>
        <begin position="141"/>
        <end position="163"/>
    </location>
</feature>
<protein>
    <recommendedName>
        <fullName evidence="9 10">Protein translocase subunit SecY</fullName>
    </recommendedName>
</protein>
<dbReference type="AlphaFoldDB" id="A0A1F6BL49"/>
<evidence type="ECO:0000313" key="13">
    <source>
        <dbReference type="Proteomes" id="UP000176273"/>
    </source>
</evidence>
<dbReference type="STRING" id="1798468.A2110_00745"/>
<keyword evidence="7 10" id="KW-0811">Translocation</keyword>
<evidence type="ECO:0000256" key="8">
    <source>
        <dbReference type="ARBA" id="ARBA00023136"/>
    </source>
</evidence>
<evidence type="ECO:0000256" key="2">
    <source>
        <dbReference type="ARBA" id="ARBA00005751"/>
    </source>
</evidence>
<dbReference type="InterPro" id="IPR030659">
    <property type="entry name" value="SecY_CS"/>
</dbReference>
<comment type="subcellular location">
    <subcellularLocation>
        <location evidence="10">Cell membrane</location>
        <topology evidence="10">Multi-pass membrane protein</topology>
    </subcellularLocation>
    <subcellularLocation>
        <location evidence="1">Membrane</location>
        <topology evidence="1">Multi-pass membrane protein</topology>
    </subcellularLocation>
</comment>
<dbReference type="SUPFAM" id="SSF103491">
    <property type="entry name" value="Preprotein translocase SecY subunit"/>
    <property type="match status" value="1"/>
</dbReference>
<dbReference type="PROSITE" id="PS00756">
    <property type="entry name" value="SECY_2"/>
    <property type="match status" value="1"/>
</dbReference>
<keyword evidence="3 10" id="KW-0813">Transport</keyword>
<comment type="subunit">
    <text evidence="10">Component of the Sec protein translocase complex. Heterotrimer consisting of SecY, SecE and SecG subunits. The heterotrimers can form oligomers, although 1 heterotrimer is thought to be able to translocate proteins. Interacts with the ribosome. Interacts with SecDF, and other proteins may be involved. Interacts with SecA.</text>
</comment>
<dbReference type="GO" id="GO:0065002">
    <property type="term" value="P:intracellular protein transmembrane transport"/>
    <property type="evidence" value="ECO:0007669"/>
    <property type="project" value="UniProtKB-UniRule"/>
</dbReference>
<organism evidence="12 13">
    <name type="scientific">Candidatus Jorgensenbacteria bacterium GWA1_54_12</name>
    <dbReference type="NCBI Taxonomy" id="1798468"/>
    <lineage>
        <taxon>Bacteria</taxon>
        <taxon>Candidatus Joergenseniibacteriota</taxon>
    </lineage>
</organism>
<comment type="function">
    <text evidence="10">The central subunit of the protein translocation channel SecYEG. Consists of two halves formed by TMs 1-5 and 6-10. These two domains form a lateral gate at the front which open onto the bilayer between TMs 2 and 7, and are clamped together by SecE at the back. The channel is closed by both a pore ring composed of hydrophobic SecY resides and a short helix (helix 2A) on the extracellular side of the membrane which forms a plug. The plug probably moves laterally to allow the channel to open. The ring and the pore may move independently.</text>
</comment>
<dbReference type="PANTHER" id="PTHR10906">
    <property type="entry name" value="SECY/SEC61-ALPHA FAMILY MEMBER"/>
    <property type="match status" value="1"/>
</dbReference>
<dbReference type="InterPro" id="IPR026593">
    <property type="entry name" value="SecY"/>
</dbReference>
<keyword evidence="10" id="KW-1003">Cell membrane</keyword>
<evidence type="ECO:0000256" key="9">
    <source>
        <dbReference type="ARBA" id="ARBA00039733"/>
    </source>
</evidence>
<feature type="transmembrane region" description="Helical" evidence="10">
    <location>
        <begin position="388"/>
        <end position="407"/>
    </location>
</feature>
<evidence type="ECO:0000256" key="3">
    <source>
        <dbReference type="ARBA" id="ARBA00022448"/>
    </source>
</evidence>
<dbReference type="Proteomes" id="UP000176273">
    <property type="component" value="Unassembled WGS sequence"/>
</dbReference>
<dbReference type="PRINTS" id="PR00303">
    <property type="entry name" value="SECYTRNLCASE"/>
</dbReference>
<feature type="transmembrane region" description="Helical" evidence="10">
    <location>
        <begin position="358"/>
        <end position="376"/>
    </location>
</feature>
<comment type="similarity">
    <text evidence="2 10 11">Belongs to the SecY/SEC61-alpha family.</text>
</comment>
<reference evidence="12 13" key="1">
    <citation type="journal article" date="2016" name="Nat. Commun.">
        <title>Thousands of microbial genomes shed light on interconnected biogeochemical processes in an aquifer system.</title>
        <authorList>
            <person name="Anantharaman K."/>
            <person name="Brown C.T."/>
            <person name="Hug L.A."/>
            <person name="Sharon I."/>
            <person name="Castelle C.J."/>
            <person name="Probst A.J."/>
            <person name="Thomas B.C."/>
            <person name="Singh A."/>
            <person name="Wilkins M.J."/>
            <person name="Karaoz U."/>
            <person name="Brodie E.L."/>
            <person name="Williams K.H."/>
            <person name="Hubbard S.S."/>
            <person name="Banfield J.F."/>
        </authorList>
    </citation>
    <scope>NUCLEOTIDE SEQUENCE [LARGE SCALE GENOMIC DNA]</scope>
</reference>
<feature type="transmembrane region" description="Helical" evidence="10">
    <location>
        <begin position="69"/>
        <end position="91"/>
    </location>
</feature>
<comment type="caution">
    <text evidence="10">Lacks conserved residue(s) required for the propagation of feature annotation.</text>
</comment>
<proteinExistence type="inferred from homology"/>
<evidence type="ECO:0000256" key="1">
    <source>
        <dbReference type="ARBA" id="ARBA00004141"/>
    </source>
</evidence>
<keyword evidence="6 10" id="KW-1133">Transmembrane helix</keyword>
<gene>
    <name evidence="10" type="primary">secY</name>
    <name evidence="12" type="ORF">A2110_00745</name>
</gene>
<evidence type="ECO:0000256" key="10">
    <source>
        <dbReference type="HAMAP-Rule" id="MF_01465"/>
    </source>
</evidence>
<dbReference type="Pfam" id="PF00344">
    <property type="entry name" value="SecY"/>
    <property type="match status" value="1"/>
</dbReference>
<name>A0A1F6BL49_9BACT</name>
<evidence type="ECO:0000313" key="12">
    <source>
        <dbReference type="EMBL" id="OGG37649.1"/>
    </source>
</evidence>
<keyword evidence="8 10" id="KW-0472">Membrane</keyword>
<feature type="transmembrane region" description="Helical" evidence="10">
    <location>
        <begin position="204"/>
        <end position="224"/>
    </location>
</feature>
<keyword evidence="5 10" id="KW-0653">Protein transport</keyword>
<evidence type="ECO:0000256" key="6">
    <source>
        <dbReference type="ARBA" id="ARBA00022989"/>
    </source>
</evidence>
<dbReference type="FunFam" id="1.10.3370.10:FF:000001">
    <property type="entry name" value="Preprotein translocase subunit SecY"/>
    <property type="match status" value="1"/>
</dbReference>
<evidence type="ECO:0000256" key="11">
    <source>
        <dbReference type="RuleBase" id="RU004349"/>
    </source>
</evidence>
<dbReference type="GO" id="GO:0005886">
    <property type="term" value="C:plasma membrane"/>
    <property type="evidence" value="ECO:0007669"/>
    <property type="project" value="UniProtKB-SubCell"/>
</dbReference>
<feature type="transmembrane region" description="Helical" evidence="10">
    <location>
        <begin position="261"/>
        <end position="284"/>
    </location>
</feature>
<accession>A0A1F6BL49</accession>
<dbReference type="PIRSF" id="PIRSF004557">
    <property type="entry name" value="SecY"/>
    <property type="match status" value="1"/>
</dbReference>
<dbReference type="NCBIfam" id="TIGR00967">
    <property type="entry name" value="3a0501s007"/>
    <property type="match status" value="1"/>
</dbReference>
<evidence type="ECO:0000256" key="5">
    <source>
        <dbReference type="ARBA" id="ARBA00022927"/>
    </source>
</evidence>
<comment type="caution">
    <text evidence="12">The sequence shown here is derived from an EMBL/GenBank/DDBJ whole genome shotgun (WGS) entry which is preliminary data.</text>
</comment>
<sequence>MFNILHIFKAPDLRKKVVVVLLLLAAFRLLAAIPIPGVNTSELEAFFASSRLLGFLNIFSGGGLSNLSLVMLGIGPYITAVIVMQLLMIVFPRLKEVYYEEGPEGRAKFNRISRYLTIPFSILQGYSFLNLLMSQGAIAPLPLPAIIGNIIIITAGTMFLVWIGEVISEYKIGNGTSLIIFAGIVSGLPRAIMSSLASYTPEMLPTYIIFVALSVAVIAGITYINEGERKISVSYAKRVRGNKLYGGVTSYLPLKINQAGVIPIIFAVSLLLLPQFAVQIVAIASPAASARLNTIVTTIFNNQLIYSAVYFALVVVFTYFYTAITFNPDEISKTLQQSGGFLPGIRPGAQTTDVLRYVVRRITLFGALFLGIVAVLPNLTQMITGVEAFSLGGTGLLIVVAVALEVMKQLQSQLSIREYETR</sequence>
<dbReference type="GO" id="GO:0043952">
    <property type="term" value="P:protein transport by the Sec complex"/>
    <property type="evidence" value="ECO:0007669"/>
    <property type="project" value="UniProtKB-UniRule"/>
</dbReference>
<dbReference type="Gene3D" id="1.10.3370.10">
    <property type="entry name" value="SecY subunit domain"/>
    <property type="match status" value="1"/>
</dbReference>
<keyword evidence="4 10" id="KW-0812">Transmembrane</keyword>
<dbReference type="HAMAP" id="MF_01465">
    <property type="entry name" value="SecY"/>
    <property type="match status" value="1"/>
</dbReference>
<dbReference type="EMBL" id="MFKH01000006">
    <property type="protein sequence ID" value="OGG37649.1"/>
    <property type="molecule type" value="Genomic_DNA"/>
</dbReference>
<evidence type="ECO:0000256" key="4">
    <source>
        <dbReference type="ARBA" id="ARBA00022692"/>
    </source>
</evidence>
<feature type="transmembrane region" description="Helical" evidence="10">
    <location>
        <begin position="175"/>
        <end position="192"/>
    </location>
</feature>
<feature type="transmembrane region" description="Helical" evidence="10">
    <location>
        <begin position="112"/>
        <end position="129"/>
    </location>
</feature>
<dbReference type="GO" id="GO:0006605">
    <property type="term" value="P:protein targeting"/>
    <property type="evidence" value="ECO:0007669"/>
    <property type="project" value="UniProtKB-UniRule"/>
</dbReference>